<proteinExistence type="predicted"/>
<feature type="region of interest" description="Disordered" evidence="1">
    <location>
        <begin position="39"/>
        <end position="61"/>
    </location>
</feature>
<reference evidence="2" key="1">
    <citation type="submission" date="2023-06" db="EMBL/GenBank/DDBJ databases">
        <title>Draft genome sequence of Nocardioides sp. SOB72.</title>
        <authorList>
            <person name="Zhang G."/>
        </authorList>
    </citation>
    <scope>NUCLEOTIDE SEQUENCE</scope>
    <source>
        <strain evidence="2">SOB72</strain>
    </source>
</reference>
<accession>A0ABT8ERD8</accession>
<protein>
    <recommendedName>
        <fullName evidence="4">DUF4439 domain-containing protein</fullName>
    </recommendedName>
</protein>
<keyword evidence="3" id="KW-1185">Reference proteome</keyword>
<dbReference type="EMBL" id="JAUHJR010000001">
    <property type="protein sequence ID" value="MDN4160659.1"/>
    <property type="molecule type" value="Genomic_DNA"/>
</dbReference>
<dbReference type="RefSeq" id="WP_300959517.1">
    <property type="nucleotide sequence ID" value="NZ_JAUHJR010000001.1"/>
</dbReference>
<dbReference type="Proteomes" id="UP001168537">
    <property type="component" value="Unassembled WGS sequence"/>
</dbReference>
<sequence length="180" mass="18210">MPPLPPTSRRAVVGVGAVTLVPLVAGSLAGCEAPDLGDLADRVTGDDPSAAASPTPAPDPQADEALLDEVVAGLAADLALVAAVRVRHPRLRDALDPLEQVHVTHLAALEGEQQGPSAPPTADAAAALGLVRRRAAAAQRRLVDQAVRADSGELAQLLASMAAAVAQQLVVLPRRPGAGR</sequence>
<evidence type="ECO:0008006" key="4">
    <source>
        <dbReference type="Google" id="ProtNLM"/>
    </source>
</evidence>
<organism evidence="2 3">
    <name type="scientific">Nocardioides abyssi</name>
    <dbReference type="NCBI Taxonomy" id="3058370"/>
    <lineage>
        <taxon>Bacteria</taxon>
        <taxon>Bacillati</taxon>
        <taxon>Actinomycetota</taxon>
        <taxon>Actinomycetes</taxon>
        <taxon>Propionibacteriales</taxon>
        <taxon>Nocardioidaceae</taxon>
        <taxon>Nocardioides</taxon>
    </lineage>
</organism>
<evidence type="ECO:0000313" key="2">
    <source>
        <dbReference type="EMBL" id="MDN4160659.1"/>
    </source>
</evidence>
<evidence type="ECO:0000313" key="3">
    <source>
        <dbReference type="Proteomes" id="UP001168537"/>
    </source>
</evidence>
<evidence type="ECO:0000256" key="1">
    <source>
        <dbReference type="SAM" id="MobiDB-lite"/>
    </source>
</evidence>
<gene>
    <name evidence="2" type="ORF">QWY29_04785</name>
</gene>
<name>A0ABT8ERD8_9ACTN</name>
<comment type="caution">
    <text evidence="2">The sequence shown here is derived from an EMBL/GenBank/DDBJ whole genome shotgun (WGS) entry which is preliminary data.</text>
</comment>